<evidence type="ECO:0000259" key="4">
    <source>
        <dbReference type="Pfam" id="PF00496"/>
    </source>
</evidence>
<comment type="similarity">
    <text evidence="2">Belongs to the bacterial solute-binding protein 5 family.</text>
</comment>
<dbReference type="InterPro" id="IPR000914">
    <property type="entry name" value="SBP_5_dom"/>
</dbReference>
<dbReference type="GO" id="GO:0015833">
    <property type="term" value="P:peptide transport"/>
    <property type="evidence" value="ECO:0007669"/>
    <property type="project" value="TreeGrafter"/>
</dbReference>
<sequence length="478" mass="52820">MAAEAAPRDTLVIGIQQEPTSMDPTSDATASIDTILTRNVFETLTTADETGTVQPLLAKSWEVSPDGKVYTFKLNEGVTFTDGKPLDASTVKFAFERAMAPDSTNPSKTIFALITGIETPDATTVVIRLKEPDAYFLANLAMGDAAIVHPDTAANNKTTPVGSGPYKVKEWVRGDRVVLERNDANRLAAKAKLREVSFRVIPDPNTAAAALFSGDINAFPVIPAPETLEQFKQDKRFVVVSGTTEGEVILAMNNAKPPFNDIRVRRAINHLLDRQEIIDGAMSGYGTPIGSHFPPHNPAYVDLTGRYPHDVAKAKELLAEAGFPNGFETTLQLPPPPYARRSGEIIREQLAAGGIRVQLVNVEFPFWLSEVYKKKLYDMTIIAHVSPRDLSNYIKGTEYFYGYDSPEFRAMYDDFRKTVDPQQQIEKLKGLQTKLADDAVHGFLFQLAQAGVYDAKLRGYWKNAPELITPLTDMYWAD</sequence>
<comment type="subcellular location">
    <subcellularLocation>
        <location evidence="1">Periplasm</location>
    </subcellularLocation>
</comment>
<evidence type="ECO:0000256" key="1">
    <source>
        <dbReference type="ARBA" id="ARBA00004418"/>
    </source>
</evidence>
<dbReference type="Gene3D" id="3.10.105.10">
    <property type="entry name" value="Dipeptide-binding Protein, Domain 3"/>
    <property type="match status" value="1"/>
</dbReference>
<gene>
    <name evidence="5" type="ORF">AUP44_26915</name>
</gene>
<proteinExistence type="inferred from homology"/>
<dbReference type="GO" id="GO:0030288">
    <property type="term" value="C:outer membrane-bounded periplasmic space"/>
    <property type="evidence" value="ECO:0007669"/>
    <property type="project" value="UniProtKB-ARBA"/>
</dbReference>
<dbReference type="AlphaFoldDB" id="A0A162L4R7"/>
<dbReference type="GO" id="GO:1904680">
    <property type="term" value="F:peptide transmembrane transporter activity"/>
    <property type="evidence" value="ECO:0007669"/>
    <property type="project" value="TreeGrafter"/>
</dbReference>
<dbReference type="InterPro" id="IPR030678">
    <property type="entry name" value="Peptide/Ni-bd"/>
</dbReference>
<dbReference type="PIRSF" id="PIRSF002741">
    <property type="entry name" value="MppA"/>
    <property type="match status" value="1"/>
</dbReference>
<dbReference type="SUPFAM" id="SSF53850">
    <property type="entry name" value="Periplasmic binding protein-like II"/>
    <property type="match status" value="1"/>
</dbReference>
<comment type="caution">
    <text evidence="5">The sequence shown here is derived from an EMBL/GenBank/DDBJ whole genome shotgun (WGS) entry which is preliminary data.</text>
</comment>
<organism evidence="5 6">
    <name type="scientific">Tistrella mobilis</name>
    <dbReference type="NCBI Taxonomy" id="171437"/>
    <lineage>
        <taxon>Bacteria</taxon>
        <taxon>Pseudomonadati</taxon>
        <taxon>Pseudomonadota</taxon>
        <taxon>Alphaproteobacteria</taxon>
        <taxon>Geminicoccales</taxon>
        <taxon>Geminicoccaceae</taxon>
        <taxon>Tistrella</taxon>
    </lineage>
</organism>
<dbReference type="EMBL" id="LPZR01000119">
    <property type="protein sequence ID" value="KYO53280.1"/>
    <property type="molecule type" value="Genomic_DNA"/>
</dbReference>
<evidence type="ECO:0000313" key="6">
    <source>
        <dbReference type="Proteomes" id="UP000075787"/>
    </source>
</evidence>
<dbReference type="Proteomes" id="UP000075787">
    <property type="component" value="Unassembled WGS sequence"/>
</dbReference>
<evidence type="ECO:0000313" key="5">
    <source>
        <dbReference type="EMBL" id="KYO53280.1"/>
    </source>
</evidence>
<dbReference type="CDD" id="cd08494">
    <property type="entry name" value="PBP2_NikA_DppA_OppA_like_6"/>
    <property type="match status" value="1"/>
</dbReference>
<dbReference type="GO" id="GO:0043190">
    <property type="term" value="C:ATP-binding cassette (ABC) transporter complex"/>
    <property type="evidence" value="ECO:0007669"/>
    <property type="project" value="InterPro"/>
</dbReference>
<protein>
    <submittedName>
        <fullName evidence="5">ABC transporter substrate-binding protein</fullName>
    </submittedName>
</protein>
<dbReference type="PANTHER" id="PTHR30290">
    <property type="entry name" value="PERIPLASMIC BINDING COMPONENT OF ABC TRANSPORTER"/>
    <property type="match status" value="1"/>
</dbReference>
<dbReference type="InterPro" id="IPR039424">
    <property type="entry name" value="SBP_5"/>
</dbReference>
<keyword evidence="3" id="KW-0732">Signal</keyword>
<dbReference type="Gene3D" id="3.40.190.10">
    <property type="entry name" value="Periplasmic binding protein-like II"/>
    <property type="match status" value="1"/>
</dbReference>
<dbReference type="PANTHER" id="PTHR30290:SF38">
    <property type="entry name" value="D,D-DIPEPTIDE-BINDING PERIPLASMIC PROTEIN DDPA-RELATED"/>
    <property type="match status" value="1"/>
</dbReference>
<evidence type="ECO:0000256" key="3">
    <source>
        <dbReference type="ARBA" id="ARBA00022729"/>
    </source>
</evidence>
<accession>A0A162L4R7</accession>
<evidence type="ECO:0000256" key="2">
    <source>
        <dbReference type="ARBA" id="ARBA00005695"/>
    </source>
</evidence>
<feature type="domain" description="Solute-binding protein family 5" evidence="4">
    <location>
        <begin position="52"/>
        <end position="384"/>
    </location>
</feature>
<reference evidence="5 6" key="1">
    <citation type="submission" date="2015-12" db="EMBL/GenBank/DDBJ databases">
        <title>Genome sequence of Tistrella mobilis MCCC 1A02139.</title>
        <authorList>
            <person name="Lu L."/>
            <person name="Lai Q."/>
            <person name="Shao Z."/>
            <person name="Qian P."/>
        </authorList>
    </citation>
    <scope>NUCLEOTIDE SEQUENCE [LARGE SCALE GENOMIC DNA]</scope>
    <source>
        <strain evidence="5 6">MCCC 1A02139</strain>
    </source>
</reference>
<name>A0A162L4R7_9PROT</name>
<dbReference type="Pfam" id="PF00496">
    <property type="entry name" value="SBP_bac_5"/>
    <property type="match status" value="1"/>
</dbReference>